<feature type="transmembrane region" description="Helical" evidence="6">
    <location>
        <begin position="167"/>
        <end position="185"/>
    </location>
</feature>
<sequence>MSSKLLRGTFILTVGMMLSKVLGLIYVIPFDAIVGEKGGALYTYAYIPYTIFISLATGGLPLAVSKFVSKYNALEEYAVGQRLFKSGLKVMMVSGFLAFILMYAAAPSIASGMINDQAGAFTVEEVTTVMRAVSFALILVPVMSLIRGYFQGHQSMGPTAVSQVIEQIVRIIVLLGGAFVVLEILDGSIVTAISVATFAAFAGAIGGLAILLVYWKRRKPYLDDLIKKDKGTVNVSLTEIYKEILLYSIPFIFVGIAMPLFQLVDSFTFNRAMASIGQAEISDRAYGILNLYAQKLVVIPLTLSTAFAMGLVPTVTKAFVEQKMDTFSVQLNQAFQILLFLTIPVVAGMSLLSAPMYTSFYGYSEIGANVLEAYAPVAVLFALFSVTAAVLQGINQQKFTVLSLLVGLLIKLSFNIPLIKMLQTEGSVYATALGYLAACLINMYVIYYFTGYSYSVVIRRTILMGIFAAVMAAVVAAAEKLLSLGLDFQSQGQAALVIAICGAIGAIVYFALSFKSKLAHRLFGTRIDKIQKKLKLRA</sequence>
<name>A0A372LP15_9BACI</name>
<keyword evidence="8" id="KW-1185">Reference proteome</keyword>
<feature type="transmembrane region" description="Helical" evidence="6">
    <location>
        <begin position="129"/>
        <end position="146"/>
    </location>
</feature>
<feature type="transmembrane region" description="Helical" evidence="6">
    <location>
        <begin position="401"/>
        <end position="422"/>
    </location>
</feature>
<evidence type="ECO:0000256" key="1">
    <source>
        <dbReference type="ARBA" id="ARBA00004651"/>
    </source>
</evidence>
<dbReference type="EMBL" id="QVTE01000031">
    <property type="protein sequence ID" value="RFU68713.1"/>
    <property type="molecule type" value="Genomic_DNA"/>
</dbReference>
<evidence type="ECO:0000313" key="8">
    <source>
        <dbReference type="Proteomes" id="UP000264541"/>
    </source>
</evidence>
<feature type="transmembrane region" description="Helical" evidence="6">
    <location>
        <begin position="337"/>
        <end position="361"/>
    </location>
</feature>
<dbReference type="InterPro" id="IPR024923">
    <property type="entry name" value="PG_synth_SpoVB"/>
</dbReference>
<protein>
    <submittedName>
        <fullName evidence="7">Polysaccharide biosynthesis protein</fullName>
    </submittedName>
</protein>
<dbReference type="InterPro" id="IPR050833">
    <property type="entry name" value="Poly_Biosynth_Transport"/>
</dbReference>
<feature type="transmembrane region" description="Helical" evidence="6">
    <location>
        <begin position="461"/>
        <end position="482"/>
    </location>
</feature>
<comment type="subcellular location">
    <subcellularLocation>
        <location evidence="1">Cell membrane</location>
        <topology evidence="1">Multi-pass membrane protein</topology>
    </subcellularLocation>
</comment>
<dbReference type="RefSeq" id="WP_117326853.1">
    <property type="nucleotide sequence ID" value="NZ_QVTE01000031.1"/>
</dbReference>
<feature type="transmembrane region" description="Helical" evidence="6">
    <location>
        <begin position="244"/>
        <end position="264"/>
    </location>
</feature>
<dbReference type="PANTHER" id="PTHR30250:SF21">
    <property type="entry name" value="LIPID II FLIPPASE MURJ"/>
    <property type="match status" value="1"/>
</dbReference>
<keyword evidence="2" id="KW-1003">Cell membrane</keyword>
<feature type="transmembrane region" description="Helical" evidence="6">
    <location>
        <begin position="191"/>
        <end position="215"/>
    </location>
</feature>
<keyword evidence="5 6" id="KW-0472">Membrane</keyword>
<comment type="caution">
    <text evidence="7">The sequence shown here is derived from an EMBL/GenBank/DDBJ whole genome shotgun (WGS) entry which is preliminary data.</text>
</comment>
<feature type="transmembrane region" description="Helical" evidence="6">
    <location>
        <begin position="46"/>
        <end position="69"/>
    </location>
</feature>
<evidence type="ECO:0000313" key="7">
    <source>
        <dbReference type="EMBL" id="RFU68713.1"/>
    </source>
</evidence>
<dbReference type="OrthoDB" id="9775950at2"/>
<gene>
    <name evidence="7" type="ORF">D0469_11280</name>
</gene>
<dbReference type="GO" id="GO:0005886">
    <property type="term" value="C:plasma membrane"/>
    <property type="evidence" value="ECO:0007669"/>
    <property type="project" value="UniProtKB-SubCell"/>
</dbReference>
<feature type="transmembrane region" description="Helical" evidence="6">
    <location>
        <begin position="296"/>
        <end position="316"/>
    </location>
</feature>
<evidence type="ECO:0000256" key="4">
    <source>
        <dbReference type="ARBA" id="ARBA00022989"/>
    </source>
</evidence>
<feature type="transmembrane region" description="Helical" evidence="6">
    <location>
        <begin position="90"/>
        <end position="109"/>
    </location>
</feature>
<evidence type="ECO:0000256" key="3">
    <source>
        <dbReference type="ARBA" id="ARBA00022692"/>
    </source>
</evidence>
<dbReference type="PIRSF" id="PIRSF038958">
    <property type="entry name" value="PG_synth_SpoVB"/>
    <property type="match status" value="1"/>
</dbReference>
<dbReference type="Pfam" id="PF01943">
    <property type="entry name" value="Polysacc_synt"/>
    <property type="match status" value="1"/>
</dbReference>
<feature type="transmembrane region" description="Helical" evidence="6">
    <location>
        <begin position="12"/>
        <end position="34"/>
    </location>
</feature>
<dbReference type="CDD" id="cd13124">
    <property type="entry name" value="MATE_SpoVB_like"/>
    <property type="match status" value="1"/>
</dbReference>
<reference evidence="7 8" key="1">
    <citation type="submission" date="2018-08" db="EMBL/GenBank/DDBJ databases">
        <title>Bacillus chawlae sp. nov., Bacillus glennii sp. nov., and Bacillus saganii sp. nov. Isolated from the Vehicle Assembly Building at Kennedy Space Center where the Viking Spacecraft were Assembled.</title>
        <authorList>
            <person name="Seuylemezian A."/>
            <person name="Vaishampayan P."/>
        </authorList>
    </citation>
    <scope>NUCLEOTIDE SEQUENCE [LARGE SCALE GENOMIC DNA]</scope>
    <source>
        <strain evidence="7 8">V47-23a</strain>
    </source>
</reference>
<organism evidence="7 8">
    <name type="scientific">Peribacillus saganii</name>
    <dbReference type="NCBI Taxonomy" id="2303992"/>
    <lineage>
        <taxon>Bacteria</taxon>
        <taxon>Bacillati</taxon>
        <taxon>Bacillota</taxon>
        <taxon>Bacilli</taxon>
        <taxon>Bacillales</taxon>
        <taxon>Bacillaceae</taxon>
        <taxon>Peribacillus</taxon>
    </lineage>
</organism>
<dbReference type="Proteomes" id="UP000264541">
    <property type="component" value="Unassembled WGS sequence"/>
</dbReference>
<dbReference type="AlphaFoldDB" id="A0A372LP15"/>
<feature type="transmembrane region" description="Helical" evidence="6">
    <location>
        <begin position="494"/>
        <end position="512"/>
    </location>
</feature>
<proteinExistence type="predicted"/>
<evidence type="ECO:0000256" key="6">
    <source>
        <dbReference type="SAM" id="Phobius"/>
    </source>
</evidence>
<keyword evidence="4 6" id="KW-1133">Transmembrane helix</keyword>
<keyword evidence="3 6" id="KW-0812">Transmembrane</keyword>
<feature type="transmembrane region" description="Helical" evidence="6">
    <location>
        <begin position="373"/>
        <end position="394"/>
    </location>
</feature>
<evidence type="ECO:0000256" key="2">
    <source>
        <dbReference type="ARBA" id="ARBA00022475"/>
    </source>
</evidence>
<evidence type="ECO:0000256" key="5">
    <source>
        <dbReference type="ARBA" id="ARBA00023136"/>
    </source>
</evidence>
<dbReference type="InterPro" id="IPR002797">
    <property type="entry name" value="Polysacc_synth"/>
</dbReference>
<accession>A0A372LP15</accession>
<feature type="transmembrane region" description="Helical" evidence="6">
    <location>
        <begin position="428"/>
        <end position="449"/>
    </location>
</feature>
<dbReference type="PANTHER" id="PTHR30250">
    <property type="entry name" value="PST FAMILY PREDICTED COLANIC ACID TRANSPORTER"/>
    <property type="match status" value="1"/>
</dbReference>